<dbReference type="EMBL" id="PPSL01000003">
    <property type="protein sequence ID" value="PQJ10825.1"/>
    <property type="molecule type" value="Genomic_DNA"/>
</dbReference>
<protein>
    <submittedName>
        <fullName evidence="3">ComF family protein</fullName>
    </submittedName>
</protein>
<dbReference type="Pfam" id="PF00156">
    <property type="entry name" value="Pribosyltran"/>
    <property type="match status" value="1"/>
</dbReference>
<dbReference type="SUPFAM" id="SSF53271">
    <property type="entry name" value="PRTase-like"/>
    <property type="match status" value="1"/>
</dbReference>
<evidence type="ECO:0000256" key="1">
    <source>
        <dbReference type="ARBA" id="ARBA00008007"/>
    </source>
</evidence>
<dbReference type="PANTHER" id="PTHR47505">
    <property type="entry name" value="DNA UTILIZATION PROTEIN YHGH"/>
    <property type="match status" value="1"/>
</dbReference>
<dbReference type="Proteomes" id="UP000239872">
    <property type="component" value="Unassembled WGS sequence"/>
</dbReference>
<reference evidence="3 4" key="1">
    <citation type="submission" date="2018-01" db="EMBL/GenBank/DDBJ databases">
        <title>A novel member of the phylum Bacteroidetes isolated from glacier ice.</title>
        <authorList>
            <person name="Liu Q."/>
            <person name="Xin Y.-H."/>
        </authorList>
    </citation>
    <scope>NUCLEOTIDE SEQUENCE [LARGE SCALE GENOMIC DNA]</scope>
    <source>
        <strain evidence="3 4">RB1R16</strain>
    </source>
</reference>
<evidence type="ECO:0000259" key="2">
    <source>
        <dbReference type="Pfam" id="PF00156"/>
    </source>
</evidence>
<organism evidence="3 4">
    <name type="scientific">Flavipsychrobacter stenotrophus</name>
    <dbReference type="NCBI Taxonomy" id="2077091"/>
    <lineage>
        <taxon>Bacteria</taxon>
        <taxon>Pseudomonadati</taxon>
        <taxon>Bacteroidota</taxon>
        <taxon>Chitinophagia</taxon>
        <taxon>Chitinophagales</taxon>
        <taxon>Chitinophagaceae</taxon>
        <taxon>Flavipsychrobacter</taxon>
    </lineage>
</organism>
<dbReference type="AlphaFoldDB" id="A0A2S7SW61"/>
<comment type="similarity">
    <text evidence="1">Belongs to the ComF/GntX family.</text>
</comment>
<dbReference type="CDD" id="cd06223">
    <property type="entry name" value="PRTases_typeI"/>
    <property type="match status" value="1"/>
</dbReference>
<keyword evidence="4" id="KW-1185">Reference proteome</keyword>
<evidence type="ECO:0000313" key="3">
    <source>
        <dbReference type="EMBL" id="PQJ10825.1"/>
    </source>
</evidence>
<evidence type="ECO:0000313" key="4">
    <source>
        <dbReference type="Proteomes" id="UP000239872"/>
    </source>
</evidence>
<dbReference type="InterPro" id="IPR000836">
    <property type="entry name" value="PRTase_dom"/>
</dbReference>
<sequence length="193" mass="21421">MELPETRNYNIPENETGLRFAGRVPYQHAATYAYFTDEGLLQHLLHGLKYQGKKEIGTFLGRKFGQNLKTADWINDIDAIIPVPLHPDKLSKRGFNQSVLIAEGLAATTGLPIVNNVLQRTRNTESQTRKTRNERVENMAGAFKVADKQALTNKHILLIDDVLTTGATLEACAHALMQETDIRISIATIGIAV</sequence>
<dbReference type="Gene3D" id="3.40.50.2020">
    <property type="match status" value="1"/>
</dbReference>
<accession>A0A2S7SW61</accession>
<comment type="caution">
    <text evidence="3">The sequence shown here is derived from an EMBL/GenBank/DDBJ whole genome shotgun (WGS) entry which is preliminary data.</text>
</comment>
<dbReference type="InterPro" id="IPR051910">
    <property type="entry name" value="ComF/GntX_DNA_util-trans"/>
</dbReference>
<name>A0A2S7SW61_9BACT</name>
<gene>
    <name evidence="3" type="ORF">CJD36_012710</name>
</gene>
<feature type="domain" description="Phosphoribosyltransferase" evidence="2">
    <location>
        <begin position="104"/>
        <end position="188"/>
    </location>
</feature>
<dbReference type="InterPro" id="IPR029057">
    <property type="entry name" value="PRTase-like"/>
</dbReference>
<proteinExistence type="inferred from homology"/>
<dbReference type="PANTHER" id="PTHR47505:SF1">
    <property type="entry name" value="DNA UTILIZATION PROTEIN YHGH"/>
    <property type="match status" value="1"/>
</dbReference>